<comment type="subcellular location">
    <subcellularLocation>
        <location evidence="1">Cell membrane</location>
        <topology evidence="1">Multi-pass membrane protein</topology>
    </subcellularLocation>
</comment>
<keyword evidence="9" id="KW-1185">Reference proteome</keyword>
<dbReference type="AlphaFoldDB" id="A0A1H6A5P6"/>
<evidence type="ECO:0000313" key="8">
    <source>
        <dbReference type="EMBL" id="SEG43692.1"/>
    </source>
</evidence>
<feature type="transmembrane region" description="Helical" evidence="7">
    <location>
        <begin position="134"/>
        <end position="157"/>
    </location>
</feature>
<reference evidence="8 9" key="1">
    <citation type="submission" date="2016-10" db="EMBL/GenBank/DDBJ databases">
        <authorList>
            <person name="de Groot N.N."/>
        </authorList>
    </citation>
    <scope>NUCLEOTIDE SEQUENCE [LARGE SCALE GENOMIC DNA]</scope>
    <source>
        <strain evidence="8 9">DSM 22489</strain>
    </source>
</reference>
<evidence type="ECO:0000256" key="7">
    <source>
        <dbReference type="SAM" id="Phobius"/>
    </source>
</evidence>
<evidence type="ECO:0000313" key="9">
    <source>
        <dbReference type="Proteomes" id="UP000236728"/>
    </source>
</evidence>
<evidence type="ECO:0000256" key="4">
    <source>
        <dbReference type="ARBA" id="ARBA00022692"/>
    </source>
</evidence>
<feature type="transmembrane region" description="Helical" evidence="7">
    <location>
        <begin position="198"/>
        <end position="215"/>
    </location>
</feature>
<dbReference type="OrthoDB" id="9811391at2"/>
<proteinExistence type="inferred from homology"/>
<name>A0A1H6A5P6_9BACT</name>
<feature type="transmembrane region" description="Helical" evidence="7">
    <location>
        <begin position="267"/>
        <end position="289"/>
    </location>
</feature>
<sequence length="322" mass="33708">MSPMVILICAVIVAASGLLSPAFALLLGLVLALVTEHPFRTEAHKLTKFLLQAAVVLLGFGMNLGAVARAGRMGFGYTAISIVFALSLGLLLGKLMRVKPRASLLIAAGTAICGGSAIAAIGPVCEAGEDEMAVALGTVFSLNAVALLLFPFVGHLVGLSQAQFGLWSALAIHDTSSVVGATAKYGPQALEIGTTVKLVRSLWIVPLALVVAFWTSRNGRLATASGEHTAKTNAKIAWPWFIALFLAAAAVRSFYPEATGVWTKLSGLGRNAMEVVLLLIGASLSPAMLKRVGWKPMLQGVLLWIVVATLSLVAIHLHWINA</sequence>
<evidence type="ECO:0000256" key="6">
    <source>
        <dbReference type="ARBA" id="ARBA00023136"/>
    </source>
</evidence>
<keyword evidence="6 7" id="KW-0472">Membrane</keyword>
<dbReference type="PANTHER" id="PTHR30106">
    <property type="entry name" value="INNER MEMBRANE PROTEIN YEIH-RELATED"/>
    <property type="match status" value="1"/>
</dbReference>
<evidence type="ECO:0000256" key="5">
    <source>
        <dbReference type="ARBA" id="ARBA00022989"/>
    </source>
</evidence>
<organism evidence="8 9">
    <name type="scientific">Bryocella elongata</name>
    <dbReference type="NCBI Taxonomy" id="863522"/>
    <lineage>
        <taxon>Bacteria</taxon>
        <taxon>Pseudomonadati</taxon>
        <taxon>Acidobacteriota</taxon>
        <taxon>Terriglobia</taxon>
        <taxon>Terriglobales</taxon>
        <taxon>Acidobacteriaceae</taxon>
        <taxon>Bryocella</taxon>
    </lineage>
</organism>
<dbReference type="InterPro" id="IPR018383">
    <property type="entry name" value="UPF0324_pro"/>
</dbReference>
<protein>
    <submittedName>
        <fullName evidence="8">Conserved hypothetical integral membrane protein</fullName>
    </submittedName>
</protein>
<feature type="transmembrane region" description="Helical" evidence="7">
    <location>
        <begin position="104"/>
        <end position="122"/>
    </location>
</feature>
<dbReference type="Proteomes" id="UP000236728">
    <property type="component" value="Unassembled WGS sequence"/>
</dbReference>
<gene>
    <name evidence="8" type="ORF">SAMN05421819_2929</name>
</gene>
<keyword evidence="5 7" id="KW-1133">Transmembrane helix</keyword>
<feature type="transmembrane region" description="Helical" evidence="7">
    <location>
        <begin position="236"/>
        <end position="255"/>
    </location>
</feature>
<dbReference type="GO" id="GO:0005886">
    <property type="term" value="C:plasma membrane"/>
    <property type="evidence" value="ECO:0007669"/>
    <property type="project" value="UniProtKB-SubCell"/>
</dbReference>
<dbReference type="PANTHER" id="PTHR30106:SF1">
    <property type="entry name" value="UPF0324 MEMBRANE PROTEIN FN0533"/>
    <property type="match status" value="1"/>
</dbReference>
<accession>A0A1H6A5P6</accession>
<dbReference type="Pfam" id="PF03601">
    <property type="entry name" value="Cons_hypoth698"/>
    <property type="match status" value="1"/>
</dbReference>
<evidence type="ECO:0000256" key="1">
    <source>
        <dbReference type="ARBA" id="ARBA00004651"/>
    </source>
</evidence>
<keyword evidence="4 7" id="KW-0812">Transmembrane</keyword>
<feature type="transmembrane region" description="Helical" evidence="7">
    <location>
        <begin position="301"/>
        <end position="320"/>
    </location>
</feature>
<comment type="similarity">
    <text evidence="2">Belongs to the UPF0324 family.</text>
</comment>
<evidence type="ECO:0000256" key="2">
    <source>
        <dbReference type="ARBA" id="ARBA00007977"/>
    </source>
</evidence>
<dbReference type="EMBL" id="FNVA01000005">
    <property type="protein sequence ID" value="SEG43692.1"/>
    <property type="molecule type" value="Genomic_DNA"/>
</dbReference>
<keyword evidence="3" id="KW-1003">Cell membrane</keyword>
<feature type="transmembrane region" description="Helical" evidence="7">
    <location>
        <begin position="46"/>
        <end position="68"/>
    </location>
</feature>
<evidence type="ECO:0000256" key="3">
    <source>
        <dbReference type="ARBA" id="ARBA00022475"/>
    </source>
</evidence>
<dbReference type="RefSeq" id="WP_103933809.1">
    <property type="nucleotide sequence ID" value="NZ_FNVA01000005.1"/>
</dbReference>
<feature type="transmembrane region" description="Helical" evidence="7">
    <location>
        <begin position="6"/>
        <end position="34"/>
    </location>
</feature>
<feature type="transmembrane region" description="Helical" evidence="7">
    <location>
        <begin position="74"/>
        <end position="92"/>
    </location>
</feature>